<comment type="caution">
    <text evidence="13">The sequence shown here is derived from an EMBL/GenBank/DDBJ whole genome shotgun (WGS) entry which is preliminary data.</text>
</comment>
<keyword evidence="5" id="KW-0808">Transferase</keyword>
<dbReference type="InterPro" id="IPR015422">
    <property type="entry name" value="PyrdxlP-dep_Trfase_small"/>
</dbReference>
<reference evidence="13 14" key="1">
    <citation type="submission" date="2019-12" db="EMBL/GenBank/DDBJ databases">
        <title>Chromosome-level assembly of the Caenorhabditis remanei genome.</title>
        <authorList>
            <person name="Teterina A.A."/>
            <person name="Willis J.H."/>
            <person name="Phillips P.C."/>
        </authorList>
    </citation>
    <scope>NUCLEOTIDE SEQUENCE [LARGE SCALE GENOMIC DNA]</scope>
    <source>
        <strain evidence="13 14">PX506</strain>
        <tissue evidence="13">Whole organism</tissue>
    </source>
</reference>
<keyword evidence="4" id="KW-0032">Aminotransferase</keyword>
<evidence type="ECO:0000256" key="3">
    <source>
        <dbReference type="ARBA" id="ARBA00012753"/>
    </source>
</evidence>
<sequence length="91" mass="10351">MARGRQVLADRIISMRTQLKDLLAKEGSTRNWEHISIRIGMFCFFGIRQQQVERLIKEHSVYLTKGGRISVAGISSNNVAYLAHALHQVTK</sequence>
<evidence type="ECO:0000256" key="1">
    <source>
        <dbReference type="ARBA" id="ARBA00001933"/>
    </source>
</evidence>
<dbReference type="GO" id="GO:0006533">
    <property type="term" value="P:L-aspartate catabolic process"/>
    <property type="evidence" value="ECO:0007669"/>
    <property type="project" value="TreeGrafter"/>
</dbReference>
<dbReference type="KEGG" id="crq:GCK72_025427"/>
<dbReference type="AlphaFoldDB" id="A0A6A5G1X5"/>
<evidence type="ECO:0000256" key="6">
    <source>
        <dbReference type="ARBA" id="ARBA00022898"/>
    </source>
</evidence>
<evidence type="ECO:0000256" key="9">
    <source>
        <dbReference type="ARBA" id="ARBA00041746"/>
    </source>
</evidence>
<dbReference type="Pfam" id="PF00155">
    <property type="entry name" value="Aminotran_1_2"/>
    <property type="match status" value="1"/>
</dbReference>
<dbReference type="GO" id="GO:0030170">
    <property type="term" value="F:pyridoxal phosphate binding"/>
    <property type="evidence" value="ECO:0007669"/>
    <property type="project" value="InterPro"/>
</dbReference>
<comment type="subunit">
    <text evidence="2">Homodimer.</text>
</comment>
<evidence type="ECO:0000256" key="2">
    <source>
        <dbReference type="ARBA" id="ARBA00011738"/>
    </source>
</evidence>
<comment type="cofactor">
    <cofactor evidence="1">
        <name>pyridoxal 5'-phosphate</name>
        <dbReference type="ChEBI" id="CHEBI:597326"/>
    </cofactor>
</comment>
<evidence type="ECO:0000256" key="10">
    <source>
        <dbReference type="ARBA" id="ARBA00042867"/>
    </source>
</evidence>
<dbReference type="Gene3D" id="3.90.1150.10">
    <property type="entry name" value="Aspartate Aminotransferase, domain 1"/>
    <property type="match status" value="1"/>
</dbReference>
<gene>
    <name evidence="13" type="ORF">GCK72_025427</name>
</gene>
<dbReference type="InterPro" id="IPR000796">
    <property type="entry name" value="Asp_trans"/>
</dbReference>
<dbReference type="InterPro" id="IPR015424">
    <property type="entry name" value="PyrdxlP-dep_Trfase"/>
</dbReference>
<evidence type="ECO:0000256" key="8">
    <source>
        <dbReference type="ARBA" id="ARBA00041257"/>
    </source>
</evidence>
<dbReference type="PANTHER" id="PTHR11879:SF22">
    <property type="entry name" value="ASPARTATE AMINOTRANSFERASE, MITOCHONDRIAL"/>
    <property type="match status" value="1"/>
</dbReference>
<name>A0A6A5G1X5_CAERE</name>
<dbReference type="GO" id="GO:0005739">
    <property type="term" value="C:mitochondrion"/>
    <property type="evidence" value="ECO:0007669"/>
    <property type="project" value="TreeGrafter"/>
</dbReference>
<evidence type="ECO:0000256" key="7">
    <source>
        <dbReference type="ARBA" id="ARBA00040891"/>
    </source>
</evidence>
<dbReference type="GeneID" id="9802682"/>
<dbReference type="Proteomes" id="UP000483820">
    <property type="component" value="Chromosome X"/>
</dbReference>
<evidence type="ECO:0000256" key="5">
    <source>
        <dbReference type="ARBA" id="ARBA00022679"/>
    </source>
</evidence>
<dbReference type="PANTHER" id="PTHR11879">
    <property type="entry name" value="ASPARTATE AMINOTRANSFERASE"/>
    <property type="match status" value="1"/>
</dbReference>
<evidence type="ECO:0000256" key="4">
    <source>
        <dbReference type="ARBA" id="ARBA00022576"/>
    </source>
</evidence>
<proteinExistence type="predicted"/>
<evidence type="ECO:0000313" key="13">
    <source>
        <dbReference type="EMBL" id="KAF1748960.1"/>
    </source>
</evidence>
<dbReference type="EMBL" id="WUAV01000006">
    <property type="protein sequence ID" value="KAF1748960.1"/>
    <property type="molecule type" value="Genomic_DNA"/>
</dbReference>
<evidence type="ECO:0000256" key="11">
    <source>
        <dbReference type="ARBA" id="ARBA00042891"/>
    </source>
</evidence>
<accession>A0A6A5G1X5</accession>
<organism evidence="13 14">
    <name type="scientific">Caenorhabditis remanei</name>
    <name type="common">Caenorhabditis vulgaris</name>
    <dbReference type="NCBI Taxonomy" id="31234"/>
    <lineage>
        <taxon>Eukaryota</taxon>
        <taxon>Metazoa</taxon>
        <taxon>Ecdysozoa</taxon>
        <taxon>Nematoda</taxon>
        <taxon>Chromadorea</taxon>
        <taxon>Rhabditida</taxon>
        <taxon>Rhabditina</taxon>
        <taxon>Rhabditomorpha</taxon>
        <taxon>Rhabditoidea</taxon>
        <taxon>Rhabditidae</taxon>
        <taxon>Peloderinae</taxon>
        <taxon>Caenorhabditis</taxon>
    </lineage>
</organism>
<dbReference type="InterPro" id="IPR004839">
    <property type="entry name" value="Aminotransferase_I/II_large"/>
</dbReference>
<protein>
    <recommendedName>
        <fullName evidence="7">Aspartate aminotransferase, mitochondrial</fullName>
        <ecNumber evidence="3">2.6.1.1</ecNumber>
    </recommendedName>
    <alternativeName>
        <fullName evidence="8">Kynurenine aminotransferase 4</fullName>
    </alternativeName>
    <alternativeName>
        <fullName evidence="11">Kynurenine aminotransferase IV</fullName>
    </alternativeName>
    <alternativeName>
        <fullName evidence="10">Kynurenine--oxoglutarate transaminase 4</fullName>
    </alternativeName>
    <alternativeName>
        <fullName evidence="9">Kynurenine--oxoglutarate transaminase IV</fullName>
    </alternativeName>
</protein>
<evidence type="ECO:0000313" key="14">
    <source>
        <dbReference type="Proteomes" id="UP000483820"/>
    </source>
</evidence>
<dbReference type="GO" id="GO:0004069">
    <property type="term" value="F:L-aspartate:2-oxoglutarate aminotransferase activity"/>
    <property type="evidence" value="ECO:0007669"/>
    <property type="project" value="UniProtKB-EC"/>
</dbReference>
<dbReference type="SUPFAM" id="SSF53383">
    <property type="entry name" value="PLP-dependent transferases"/>
    <property type="match status" value="1"/>
</dbReference>
<dbReference type="CTD" id="9802682"/>
<feature type="domain" description="Aminotransferase class I/classII large" evidence="12">
    <location>
        <begin position="9"/>
        <end position="86"/>
    </location>
</feature>
<evidence type="ECO:0000259" key="12">
    <source>
        <dbReference type="Pfam" id="PF00155"/>
    </source>
</evidence>
<dbReference type="RefSeq" id="XP_053579902.1">
    <property type="nucleotide sequence ID" value="XM_053736336.1"/>
</dbReference>
<keyword evidence="6" id="KW-0663">Pyridoxal phosphate</keyword>
<dbReference type="EC" id="2.6.1.1" evidence="3"/>